<reference evidence="3" key="1">
    <citation type="journal article" date="2016" name="Nat. Commun.">
        <title>The Gonium pectorale genome demonstrates co-option of cell cycle regulation during the evolution of multicellularity.</title>
        <authorList>
            <person name="Hanschen E.R."/>
            <person name="Marriage T.N."/>
            <person name="Ferris P.J."/>
            <person name="Hamaji T."/>
            <person name="Toyoda A."/>
            <person name="Fujiyama A."/>
            <person name="Neme R."/>
            <person name="Noguchi H."/>
            <person name="Minakuchi Y."/>
            <person name="Suzuki M."/>
            <person name="Kawai-Toyooka H."/>
            <person name="Smith D.R."/>
            <person name="Sparks H."/>
            <person name="Anderson J."/>
            <person name="Bakaric R."/>
            <person name="Luria V."/>
            <person name="Karger A."/>
            <person name="Kirschner M.W."/>
            <person name="Durand P.M."/>
            <person name="Michod R.E."/>
            <person name="Nozaki H."/>
            <person name="Olson B.J."/>
        </authorList>
    </citation>
    <scope>NUCLEOTIDE SEQUENCE [LARGE SCALE GENOMIC DNA]</scope>
    <source>
        <strain evidence="3">NIES-2863</strain>
    </source>
</reference>
<dbReference type="Proteomes" id="UP000075714">
    <property type="component" value="Unassembled WGS sequence"/>
</dbReference>
<protein>
    <submittedName>
        <fullName evidence="2">Uncharacterized protein</fullName>
    </submittedName>
</protein>
<evidence type="ECO:0000313" key="3">
    <source>
        <dbReference type="Proteomes" id="UP000075714"/>
    </source>
</evidence>
<dbReference type="EMBL" id="LSYV01000160">
    <property type="protein sequence ID" value="KXZ42338.1"/>
    <property type="molecule type" value="Genomic_DNA"/>
</dbReference>
<dbReference type="AlphaFoldDB" id="A0A150FXM5"/>
<gene>
    <name evidence="2" type="ORF">GPECTOR_160g121</name>
</gene>
<proteinExistence type="predicted"/>
<feature type="region of interest" description="Disordered" evidence="1">
    <location>
        <begin position="1"/>
        <end position="60"/>
    </location>
</feature>
<name>A0A150FXM5_GONPE</name>
<accession>A0A150FXM5</accession>
<evidence type="ECO:0000256" key="1">
    <source>
        <dbReference type="SAM" id="MobiDB-lite"/>
    </source>
</evidence>
<sequence>MGIRQHARAASTGEAPPGAGEYIGGGGGLAEDEDEEPFGGHTDRDMESGEGSPTYVTDSETEDDYGVLHADTDETATVAALFPDPLPQMPAGTSSARAGAKAAAAACVCGRHHPRLRSGSPEWLKEHKLDLIYEAYTRDGERVQCPTVIQTAFTMLQLQEEFNIGKTQLDALLCLVFKRLVPQPCLLPSTLHLLKKLIGARHWSEFQVHVCDTKHCPGHVFDPLKKSEWEAHKDDCCPHCATPRFNVTVIGEHQHIEPRSWYIDFGLEETIQLLALSDDFTVKRASGRAPDEHGGHYMQGDAFKKLCVYLRNAPMEEWSSIYALLFDFLEPYKSVTYSIGVMEKMRVGDARLKLSNQDYIDRGQRVHNEYQKSAAAGLRQQRVDGATGLLPIVDLVRRPSADGSAMLGYIDVPNLYVVPAAHALLNGVLDNFLDVILVRELPVPPEQTPFVVDAAGRKVIQKRAKDIFVSSDFGRRYRDIMTYRGSWTMEDKLHFVETIAPYIFKDVLTEELSLMWAHLTHAILHYFRPGRFDTRKDFLTAARDAHESLLMFARLAEQYDLPEKTFSLNLHIAVCRLYEQEVARGSAAADNEFVVERMMQDFKRVAGRRVAVKIEEHFAEQHLVTRAMAWVRRDHPELLDLYAMLGQSQRDLTIPKFDWGERRGSWFPRAALEAVLSSRNVEAWRQQRPQDTVEEDAARSLEAHSGAAEQAVEALWRAAEAAKVHAGAAALAVPNALEACHKLIAAANKAAKQAASASRACQGRGLSAGTIFEIVDPVRTAADEARVAALAAARSAMDVVATLSKAVQGLANGLLSLSEIQRSVQQLQEVVMAAAVEPQPPVVSCNAGENGHIPAALIHDKAEINGTELFSARYKRATRRRSYYFLINYDKENTRTGAVESTPYFVKVKYFIRLPSVRDVPVLGDDGMERDGPVLPRVRAAVVEFAEATEVLPPGDAEAAQNPEHIGGRLFYVTDSALKPYMIPASAFAEAAWCKVIVALPRKMRPDCDEPPGRTYFMPYNHSTFR</sequence>
<keyword evidence="3" id="KW-1185">Reference proteome</keyword>
<evidence type="ECO:0000313" key="2">
    <source>
        <dbReference type="EMBL" id="KXZ42338.1"/>
    </source>
</evidence>
<dbReference type="OrthoDB" id="552220at2759"/>
<organism evidence="2 3">
    <name type="scientific">Gonium pectorale</name>
    <name type="common">Green alga</name>
    <dbReference type="NCBI Taxonomy" id="33097"/>
    <lineage>
        <taxon>Eukaryota</taxon>
        <taxon>Viridiplantae</taxon>
        <taxon>Chlorophyta</taxon>
        <taxon>core chlorophytes</taxon>
        <taxon>Chlorophyceae</taxon>
        <taxon>CS clade</taxon>
        <taxon>Chlamydomonadales</taxon>
        <taxon>Volvocaceae</taxon>
        <taxon>Gonium</taxon>
    </lineage>
</organism>
<comment type="caution">
    <text evidence="2">The sequence shown here is derived from an EMBL/GenBank/DDBJ whole genome shotgun (WGS) entry which is preliminary data.</text>
</comment>